<dbReference type="SUPFAM" id="SSF101908">
    <property type="entry name" value="Putative isomerase YbhE"/>
    <property type="match status" value="1"/>
</dbReference>
<keyword evidence="4" id="KW-1185">Reference proteome</keyword>
<reference evidence="3" key="1">
    <citation type="submission" date="2023-07" db="EMBL/GenBank/DDBJ databases">
        <title>draft genome sequence of fig (Ficus carica).</title>
        <authorList>
            <person name="Takahashi T."/>
            <person name="Nishimura K."/>
        </authorList>
    </citation>
    <scope>NUCLEOTIDE SEQUENCE</scope>
</reference>
<accession>A0AA87Z6H5</accession>
<comment type="caution">
    <text evidence="3">The sequence shown here is derived from an EMBL/GenBank/DDBJ whole genome shotgun (WGS) entry which is preliminary data.</text>
</comment>
<protein>
    <recommendedName>
        <fullName evidence="2">IP5PC-F beta-propeller domain-containing protein</fullName>
    </recommendedName>
</protein>
<dbReference type="InterPro" id="IPR056454">
    <property type="entry name" value="Beta-prop_IP5PC_F"/>
</dbReference>
<dbReference type="Pfam" id="PF23754">
    <property type="entry name" value="Beta-prop_IP5PC_F"/>
    <property type="match status" value="1"/>
</dbReference>
<feature type="compositionally biased region" description="Low complexity" evidence="1">
    <location>
        <begin position="15"/>
        <end position="26"/>
    </location>
</feature>
<evidence type="ECO:0000259" key="2">
    <source>
        <dbReference type="Pfam" id="PF23754"/>
    </source>
</evidence>
<feature type="domain" description="IP5PC-F beta-propeller" evidence="2">
    <location>
        <begin position="136"/>
        <end position="250"/>
    </location>
</feature>
<dbReference type="Proteomes" id="UP001187192">
    <property type="component" value="Unassembled WGS sequence"/>
</dbReference>
<feature type="non-terminal residue" evidence="3">
    <location>
        <position position="250"/>
    </location>
</feature>
<organism evidence="3 4">
    <name type="scientific">Ficus carica</name>
    <name type="common">Common fig</name>
    <dbReference type="NCBI Taxonomy" id="3494"/>
    <lineage>
        <taxon>Eukaryota</taxon>
        <taxon>Viridiplantae</taxon>
        <taxon>Streptophyta</taxon>
        <taxon>Embryophyta</taxon>
        <taxon>Tracheophyta</taxon>
        <taxon>Spermatophyta</taxon>
        <taxon>Magnoliopsida</taxon>
        <taxon>eudicotyledons</taxon>
        <taxon>Gunneridae</taxon>
        <taxon>Pentapetalae</taxon>
        <taxon>rosids</taxon>
        <taxon>fabids</taxon>
        <taxon>Rosales</taxon>
        <taxon>Moraceae</taxon>
        <taxon>Ficeae</taxon>
        <taxon>Ficus</taxon>
    </lineage>
</organism>
<evidence type="ECO:0000313" key="4">
    <source>
        <dbReference type="Proteomes" id="UP001187192"/>
    </source>
</evidence>
<name>A0AA87Z6H5_FICCA</name>
<dbReference type="EMBL" id="BTGU01001860">
    <property type="protein sequence ID" value="GMN30453.1"/>
    <property type="molecule type" value="Genomic_DNA"/>
</dbReference>
<dbReference type="AlphaFoldDB" id="A0AA87Z6H5"/>
<feature type="region of interest" description="Disordered" evidence="1">
    <location>
        <begin position="1"/>
        <end position="58"/>
    </location>
</feature>
<sequence length="250" mass="27362">MDPPDPNDDVFGLFTSATGTGSATTTNLHSSSDRRFVDSSDDEEDEQDLLKNGDSSSMESASKRLDYMLQFLDRKLSLTPHHSPPSNSFPTDAVPLPNPLPELIARGGGSGIFRLPVRAAVHPHRPFSLEVRPHPLREAQIGRFLRSIAATSSHLWAATECGLRRWELTDLYAAAGEGDDHEDAVPFKESVGTSPALCLAADEGARVVWSGHRDGRIRCWRMDENGDAFKEALSWLAQKAPVLSLVITAY</sequence>
<evidence type="ECO:0000256" key="1">
    <source>
        <dbReference type="SAM" id="MobiDB-lite"/>
    </source>
</evidence>
<evidence type="ECO:0000313" key="3">
    <source>
        <dbReference type="EMBL" id="GMN30453.1"/>
    </source>
</evidence>
<proteinExistence type="predicted"/>
<gene>
    <name evidence="3" type="ORF">TIFTF001_041463</name>
</gene>